<feature type="signal peptide" evidence="2">
    <location>
        <begin position="1"/>
        <end position="20"/>
    </location>
</feature>
<gene>
    <name evidence="3" type="ORF">CTOB1V02_LOCUS7339</name>
</gene>
<feature type="chain" id="PRO_5043355247" evidence="2">
    <location>
        <begin position="21"/>
        <end position="299"/>
    </location>
</feature>
<feature type="compositionally biased region" description="Polar residues" evidence="1">
    <location>
        <begin position="172"/>
        <end position="192"/>
    </location>
</feature>
<protein>
    <submittedName>
        <fullName evidence="3">Uncharacterized protein</fullName>
    </submittedName>
</protein>
<sequence>MRFFVFWICSLLMLTGKSSPSMSGGFIEDPMVAEMSQDHYFNCSRYGRGRYIFPFSCDLYIDCDEVITSGQSLVDFEEASSSSPLLPQDLPQTYRMSIRRCADSLQFDLAAQICRAGYECPFRSGWKIMAEDLAAETKLHQLIAAADLALVQNGSSLQDAFKDDRQTSKLASLSKTEETGTSDSNTCVSSPKPSAIDRTLRGFLEGLMSLVGHKSEQTTSSVAPREATCVSTSTSATSSQHSTNAPAMILKASPAPATLTAPASLTAPATLTAPSPLTAPATLTAPTTITAISPLVAIE</sequence>
<evidence type="ECO:0000256" key="2">
    <source>
        <dbReference type="SAM" id="SignalP"/>
    </source>
</evidence>
<accession>A0A7R8ZLX6</accession>
<feature type="region of interest" description="Disordered" evidence="1">
    <location>
        <begin position="172"/>
        <end position="193"/>
    </location>
</feature>
<evidence type="ECO:0000256" key="1">
    <source>
        <dbReference type="SAM" id="MobiDB-lite"/>
    </source>
</evidence>
<proteinExistence type="predicted"/>
<reference evidence="3" key="1">
    <citation type="submission" date="2020-11" db="EMBL/GenBank/DDBJ databases">
        <authorList>
            <person name="Tran Van P."/>
        </authorList>
    </citation>
    <scope>NUCLEOTIDE SEQUENCE</scope>
</reference>
<dbReference type="AlphaFoldDB" id="A0A7R8ZLX6"/>
<evidence type="ECO:0000313" key="3">
    <source>
        <dbReference type="EMBL" id="CAD7229470.1"/>
    </source>
</evidence>
<organism evidence="3">
    <name type="scientific">Cyprideis torosa</name>
    <dbReference type="NCBI Taxonomy" id="163714"/>
    <lineage>
        <taxon>Eukaryota</taxon>
        <taxon>Metazoa</taxon>
        <taxon>Ecdysozoa</taxon>
        <taxon>Arthropoda</taxon>
        <taxon>Crustacea</taxon>
        <taxon>Oligostraca</taxon>
        <taxon>Ostracoda</taxon>
        <taxon>Podocopa</taxon>
        <taxon>Podocopida</taxon>
        <taxon>Cytherocopina</taxon>
        <taxon>Cytheroidea</taxon>
        <taxon>Cytherideidae</taxon>
        <taxon>Cyprideis</taxon>
    </lineage>
</organism>
<dbReference type="EMBL" id="OB662081">
    <property type="protein sequence ID" value="CAD7229470.1"/>
    <property type="molecule type" value="Genomic_DNA"/>
</dbReference>
<keyword evidence="2" id="KW-0732">Signal</keyword>
<name>A0A7R8ZLX6_9CRUS</name>